<evidence type="ECO:0000313" key="2">
    <source>
        <dbReference type="Proteomes" id="UP000504607"/>
    </source>
</evidence>
<feature type="domain" description="DUF7054" evidence="1">
    <location>
        <begin position="30"/>
        <end position="111"/>
    </location>
</feature>
<name>A0A6I9R1S4_ELAGV</name>
<evidence type="ECO:0000259" key="1">
    <source>
        <dbReference type="Pfam" id="PF23156"/>
    </source>
</evidence>
<dbReference type="PANTHER" id="PTHR33270">
    <property type="entry name" value="BNAC05G50380D PROTEIN"/>
    <property type="match status" value="1"/>
</dbReference>
<evidence type="ECO:0000313" key="3">
    <source>
        <dbReference type="RefSeq" id="XP_010916501.1"/>
    </source>
</evidence>
<dbReference type="InterPro" id="IPR055482">
    <property type="entry name" value="DUF7054"/>
</dbReference>
<protein>
    <submittedName>
        <fullName evidence="3">Uncharacterized protein LOC105041292</fullName>
    </submittedName>
</protein>
<reference evidence="3" key="1">
    <citation type="submission" date="2025-08" db="UniProtKB">
        <authorList>
            <consortium name="RefSeq"/>
        </authorList>
    </citation>
    <scope>IDENTIFICATION</scope>
</reference>
<dbReference type="Proteomes" id="UP000504607">
    <property type="component" value="Chromosome 3"/>
</dbReference>
<dbReference type="GeneID" id="105041292"/>
<dbReference type="RefSeq" id="XP_010916501.1">
    <property type="nucleotide sequence ID" value="XM_010918199.3"/>
</dbReference>
<dbReference type="KEGG" id="egu:105041292"/>
<proteinExistence type="predicted"/>
<keyword evidence="2" id="KW-1185">Reference proteome</keyword>
<dbReference type="PANTHER" id="PTHR33270:SF18">
    <property type="entry name" value="OS02G0324700 PROTEIN"/>
    <property type="match status" value="1"/>
</dbReference>
<sequence>MGLVAPPFQIKFGKNQRILRGGGDRGGASKRFLITVNVLGSAGPLRFLVNDGELVATVINTALKSYAREGRLPVLGSDLNNFLLYYANSESDALNPLESIDSRGTRNFVLCKKQGVVDEPASEVLGRKGSGSWKAWLNKSLGLGISSSH</sequence>
<dbReference type="OrthoDB" id="1919859at2759"/>
<organism evidence="2 3">
    <name type="scientific">Elaeis guineensis var. tenera</name>
    <name type="common">Oil palm</name>
    <dbReference type="NCBI Taxonomy" id="51953"/>
    <lineage>
        <taxon>Eukaryota</taxon>
        <taxon>Viridiplantae</taxon>
        <taxon>Streptophyta</taxon>
        <taxon>Embryophyta</taxon>
        <taxon>Tracheophyta</taxon>
        <taxon>Spermatophyta</taxon>
        <taxon>Magnoliopsida</taxon>
        <taxon>Liliopsida</taxon>
        <taxon>Arecaceae</taxon>
        <taxon>Arecoideae</taxon>
        <taxon>Cocoseae</taxon>
        <taxon>Elaeidinae</taxon>
        <taxon>Elaeis</taxon>
    </lineage>
</organism>
<gene>
    <name evidence="3" type="primary">LOC105041292</name>
</gene>
<accession>A0A6I9R1S4</accession>
<dbReference type="Pfam" id="PF23156">
    <property type="entry name" value="DUF7054"/>
    <property type="match status" value="1"/>
</dbReference>
<dbReference type="InParanoid" id="A0A6I9R1S4"/>
<dbReference type="AlphaFoldDB" id="A0A6I9R1S4"/>
<dbReference type="InterPro" id="IPR040358">
    <property type="entry name" value="At4g22758-like"/>
</dbReference>
<dbReference type="FunCoup" id="A0A6I9R1S4">
    <property type="interactions" value="730"/>
</dbReference>